<feature type="domain" description="TonB-dependent receptor plug" evidence="15">
    <location>
        <begin position="52"/>
        <end position="159"/>
    </location>
</feature>
<keyword evidence="3 11" id="KW-1134">Transmembrane beta strand</keyword>
<evidence type="ECO:0000256" key="8">
    <source>
        <dbReference type="ARBA" id="ARBA00023077"/>
    </source>
</evidence>
<dbReference type="PANTHER" id="PTHR32552:SF81">
    <property type="entry name" value="TONB-DEPENDENT OUTER MEMBRANE RECEPTOR"/>
    <property type="match status" value="1"/>
</dbReference>
<dbReference type="Pfam" id="PF07715">
    <property type="entry name" value="Plug"/>
    <property type="match status" value="1"/>
</dbReference>
<evidence type="ECO:0000256" key="6">
    <source>
        <dbReference type="ARBA" id="ARBA00023004"/>
    </source>
</evidence>
<evidence type="ECO:0000259" key="14">
    <source>
        <dbReference type="Pfam" id="PF00593"/>
    </source>
</evidence>
<dbReference type="InterPro" id="IPR037066">
    <property type="entry name" value="Plug_dom_sf"/>
</dbReference>
<keyword evidence="16" id="KW-0675">Receptor</keyword>
<keyword evidence="6" id="KW-0408">Iron</keyword>
<sequence>MKDKLPPTNALPYRRKTLAALISSSVFALQTAHAAPVLEEVIVTSTKEMQNLQDVPQAITAFTTADIEKQGFVGIDEYAKKIPALSFSRREPGGTSVVFRGVATSPISFGTNSSSSVYLDEQPITSDGANANPRMIDIERLEALSGPQGTLFGDSSQSGALRIITNKADPSGFSAWIEGELGHVEHGSDEGGISAMVNIPINDNMAIRLVGFSFEEAGYIDNVLQSSPGGLYSPGGTFDNRDNLEKNINSGTESGARAALHWDINDDWLMDAMVVYQKTELDGFGDTNLDVGELEHVRYNDEYSEDEWYQIGLTLEGDLGFAELVVSAAYFERDSFYQADSTDYFADFQSISDRDQVNYNTSNPPAYYDVDFMFYDFGNINNYSPTDFSGDPRGKATEDSEEDRFSLEARLKFEGDDGEWNAIAGIFYNKTTSRTVFRSGVNEGFEDTKAFYYLNNLACAEFERDSNGDRIGANYDATPNAHPAYYACEQHSLNGKDYGSWSNTNNWFFGVYDSEIEDMAIFGEANIDLTEDFTVTVGGRWYENKRDRKLFQGGLAPDDRDPIFSEDLVNNVGDDKVSEDGFVGKLGVKYYIDYDKMVFATYSEGFRSGGGNSVKQRSVIPDSYDSDFLINHEVGFKTSWMDNRLRVNMTYYQMTWEDIQLQVDDPQEDVFSTGVINFAEAEIEGLETEIIFAITEGLEASLTHSYLDAALSKDDTVISQIDGAPVVVAQVEDGTRLPISPDQKGSLGLEYNFQNQWFGMDPYVKFDYSYYGDSVNSIEGLGATAIKGSVVKQESYETMDFAIGMSNEEWSGSLKLENITDERAQQFFNQRWGTTQRVSINKPRNLTLTVRRSF</sequence>
<feature type="domain" description="TonB-dependent receptor-like beta-barrel" evidence="14">
    <location>
        <begin position="349"/>
        <end position="811"/>
    </location>
</feature>
<evidence type="ECO:0000256" key="1">
    <source>
        <dbReference type="ARBA" id="ARBA00004571"/>
    </source>
</evidence>
<dbReference type="InterPro" id="IPR036942">
    <property type="entry name" value="Beta-barrel_TonB_sf"/>
</dbReference>
<evidence type="ECO:0000256" key="10">
    <source>
        <dbReference type="ARBA" id="ARBA00023237"/>
    </source>
</evidence>
<evidence type="ECO:0000256" key="9">
    <source>
        <dbReference type="ARBA" id="ARBA00023136"/>
    </source>
</evidence>
<name>A0A9J6RNK6_9GAMM</name>
<evidence type="ECO:0000256" key="4">
    <source>
        <dbReference type="ARBA" id="ARBA00022496"/>
    </source>
</evidence>
<accession>A0A9J6RNK6</accession>
<keyword evidence="10 11" id="KW-0998">Cell outer membrane</keyword>
<dbReference type="Proteomes" id="UP001069090">
    <property type="component" value="Unassembled WGS sequence"/>
</dbReference>
<evidence type="ECO:0000256" key="3">
    <source>
        <dbReference type="ARBA" id="ARBA00022452"/>
    </source>
</evidence>
<evidence type="ECO:0000313" key="16">
    <source>
        <dbReference type="EMBL" id="MCZ0865589.1"/>
    </source>
</evidence>
<dbReference type="AlphaFoldDB" id="A0A9J6RNK6"/>
<keyword evidence="4" id="KW-0410">Iron transport</keyword>
<dbReference type="Gene3D" id="2.170.130.10">
    <property type="entry name" value="TonB-dependent receptor, plug domain"/>
    <property type="match status" value="1"/>
</dbReference>
<dbReference type="InterPro" id="IPR000531">
    <property type="entry name" value="Beta-barrel_TonB"/>
</dbReference>
<keyword evidence="13" id="KW-0732">Signal</keyword>
<keyword evidence="9 11" id="KW-0472">Membrane</keyword>
<keyword evidence="17" id="KW-1185">Reference proteome</keyword>
<dbReference type="PANTHER" id="PTHR32552">
    <property type="entry name" value="FERRICHROME IRON RECEPTOR-RELATED"/>
    <property type="match status" value="1"/>
</dbReference>
<dbReference type="InterPro" id="IPR039426">
    <property type="entry name" value="TonB-dep_rcpt-like"/>
</dbReference>
<dbReference type="RefSeq" id="WP_258331734.1">
    <property type="nucleotide sequence ID" value="NZ_JAPTGG010000007.1"/>
</dbReference>
<keyword evidence="7" id="KW-0406">Ion transport</keyword>
<evidence type="ECO:0000256" key="11">
    <source>
        <dbReference type="PROSITE-ProRule" id="PRU01360"/>
    </source>
</evidence>
<dbReference type="InterPro" id="IPR012910">
    <property type="entry name" value="Plug_dom"/>
</dbReference>
<organism evidence="16 17">
    <name type="scientific">Dasania phycosphaerae</name>
    <dbReference type="NCBI Taxonomy" id="2950436"/>
    <lineage>
        <taxon>Bacteria</taxon>
        <taxon>Pseudomonadati</taxon>
        <taxon>Pseudomonadota</taxon>
        <taxon>Gammaproteobacteria</taxon>
        <taxon>Cellvibrionales</taxon>
        <taxon>Spongiibacteraceae</taxon>
        <taxon>Dasania</taxon>
    </lineage>
</organism>
<comment type="subcellular location">
    <subcellularLocation>
        <location evidence="1 11">Cell outer membrane</location>
        <topology evidence="1 11">Multi-pass membrane protein</topology>
    </subcellularLocation>
</comment>
<comment type="similarity">
    <text evidence="11 12">Belongs to the TonB-dependent receptor family.</text>
</comment>
<feature type="signal peptide" evidence="13">
    <location>
        <begin position="1"/>
        <end position="34"/>
    </location>
</feature>
<dbReference type="Gene3D" id="2.40.170.20">
    <property type="entry name" value="TonB-dependent receptor, beta-barrel domain"/>
    <property type="match status" value="1"/>
</dbReference>
<evidence type="ECO:0000256" key="2">
    <source>
        <dbReference type="ARBA" id="ARBA00022448"/>
    </source>
</evidence>
<dbReference type="GO" id="GO:0006826">
    <property type="term" value="P:iron ion transport"/>
    <property type="evidence" value="ECO:0007669"/>
    <property type="project" value="UniProtKB-KW"/>
</dbReference>
<dbReference type="Pfam" id="PF00593">
    <property type="entry name" value="TonB_dep_Rec_b-barrel"/>
    <property type="match status" value="1"/>
</dbReference>
<dbReference type="EMBL" id="JAPTGG010000007">
    <property type="protein sequence ID" value="MCZ0865589.1"/>
    <property type="molecule type" value="Genomic_DNA"/>
</dbReference>
<keyword evidence="5 11" id="KW-0812">Transmembrane</keyword>
<keyword evidence="8 12" id="KW-0798">TonB box</keyword>
<evidence type="ECO:0000256" key="5">
    <source>
        <dbReference type="ARBA" id="ARBA00022692"/>
    </source>
</evidence>
<evidence type="ECO:0000256" key="12">
    <source>
        <dbReference type="RuleBase" id="RU003357"/>
    </source>
</evidence>
<gene>
    <name evidence="16" type="ORF">O0V09_10275</name>
</gene>
<reference evidence="16 17" key="1">
    <citation type="submission" date="2022-12" db="EMBL/GenBank/DDBJ databases">
        <title>Dasania phycosphaerae sp. nov., isolated from particulate material of the south coast of Korea.</title>
        <authorList>
            <person name="Jiang Y."/>
        </authorList>
    </citation>
    <scope>NUCLEOTIDE SEQUENCE [LARGE SCALE GENOMIC DNA]</scope>
    <source>
        <strain evidence="16 17">GY-19</strain>
    </source>
</reference>
<evidence type="ECO:0000256" key="13">
    <source>
        <dbReference type="SAM" id="SignalP"/>
    </source>
</evidence>
<dbReference type="SUPFAM" id="SSF56935">
    <property type="entry name" value="Porins"/>
    <property type="match status" value="1"/>
</dbReference>
<proteinExistence type="inferred from homology"/>
<dbReference type="GO" id="GO:0009279">
    <property type="term" value="C:cell outer membrane"/>
    <property type="evidence" value="ECO:0007669"/>
    <property type="project" value="UniProtKB-SubCell"/>
</dbReference>
<dbReference type="PROSITE" id="PS52016">
    <property type="entry name" value="TONB_DEPENDENT_REC_3"/>
    <property type="match status" value="1"/>
</dbReference>
<evidence type="ECO:0000256" key="7">
    <source>
        <dbReference type="ARBA" id="ARBA00023065"/>
    </source>
</evidence>
<protein>
    <submittedName>
        <fullName evidence="16">TonB-dependent receptor</fullName>
    </submittedName>
</protein>
<feature type="chain" id="PRO_5039938414" evidence="13">
    <location>
        <begin position="35"/>
        <end position="854"/>
    </location>
</feature>
<keyword evidence="2 11" id="KW-0813">Transport</keyword>
<evidence type="ECO:0000313" key="17">
    <source>
        <dbReference type="Proteomes" id="UP001069090"/>
    </source>
</evidence>
<evidence type="ECO:0000259" key="15">
    <source>
        <dbReference type="Pfam" id="PF07715"/>
    </source>
</evidence>
<comment type="caution">
    <text evidence="16">The sequence shown here is derived from an EMBL/GenBank/DDBJ whole genome shotgun (WGS) entry which is preliminary data.</text>
</comment>